<sequence>MDQSQKMAIDPTETIVGFNFNFMQALFAKAQELQEAERLYEPKEGSSAFYTLSVLSAGILNHPSLQMGLSGDFASHNLTNIDDVHATLHAAEEFLAIFEKKDN</sequence>
<evidence type="ECO:0000313" key="2">
    <source>
        <dbReference type="Proteomes" id="UP000179057"/>
    </source>
</evidence>
<evidence type="ECO:0000313" key="1">
    <source>
        <dbReference type="EMBL" id="OGM94026.1"/>
    </source>
</evidence>
<reference evidence="1 2" key="1">
    <citation type="journal article" date="2016" name="Nat. Commun.">
        <title>Thousands of microbial genomes shed light on interconnected biogeochemical processes in an aquifer system.</title>
        <authorList>
            <person name="Anantharaman K."/>
            <person name="Brown C.T."/>
            <person name="Hug L.A."/>
            <person name="Sharon I."/>
            <person name="Castelle C.J."/>
            <person name="Probst A.J."/>
            <person name="Thomas B.C."/>
            <person name="Singh A."/>
            <person name="Wilkins M.J."/>
            <person name="Karaoz U."/>
            <person name="Brodie E.L."/>
            <person name="Williams K.H."/>
            <person name="Hubbard S.S."/>
            <person name="Banfield J.F."/>
        </authorList>
    </citation>
    <scope>NUCLEOTIDE SEQUENCE [LARGE SCALE GENOMIC DNA]</scope>
</reference>
<dbReference type="EMBL" id="MGIV01000018">
    <property type="protein sequence ID" value="OGM94026.1"/>
    <property type="molecule type" value="Genomic_DNA"/>
</dbReference>
<gene>
    <name evidence="1" type="ORF">A2610_03885</name>
</gene>
<protein>
    <submittedName>
        <fullName evidence="1">Uncharacterized protein</fullName>
    </submittedName>
</protein>
<organism evidence="1 2">
    <name type="scientific">Candidatus Wolfebacteria bacterium RIFOXYD1_FULL_48_65</name>
    <dbReference type="NCBI Taxonomy" id="1802561"/>
    <lineage>
        <taxon>Bacteria</taxon>
        <taxon>Candidatus Wolfeibacteriota</taxon>
    </lineage>
</organism>
<accession>A0A1F8DZT4</accession>
<proteinExistence type="predicted"/>
<dbReference type="AlphaFoldDB" id="A0A1F8DZT4"/>
<comment type="caution">
    <text evidence="1">The sequence shown here is derived from an EMBL/GenBank/DDBJ whole genome shotgun (WGS) entry which is preliminary data.</text>
</comment>
<dbReference type="Proteomes" id="UP000179057">
    <property type="component" value="Unassembled WGS sequence"/>
</dbReference>
<name>A0A1F8DZT4_9BACT</name>